<evidence type="ECO:0000313" key="2">
    <source>
        <dbReference type="Proteomes" id="UP000660381"/>
    </source>
</evidence>
<keyword evidence="2" id="KW-1185">Reference proteome</keyword>
<organism evidence="1 2">
    <name type="scientific">Anabaena catenula FACHB-362</name>
    <dbReference type="NCBI Taxonomy" id="2692877"/>
    <lineage>
        <taxon>Bacteria</taxon>
        <taxon>Bacillati</taxon>
        <taxon>Cyanobacteriota</taxon>
        <taxon>Cyanophyceae</taxon>
        <taxon>Nostocales</taxon>
        <taxon>Nostocaceae</taxon>
        <taxon>Anabaena</taxon>
    </lineage>
</organism>
<comment type="caution">
    <text evidence="1">The sequence shown here is derived from an EMBL/GenBank/DDBJ whole genome shotgun (WGS) entry which is preliminary data.</text>
</comment>
<evidence type="ECO:0000313" key="1">
    <source>
        <dbReference type="EMBL" id="MBD2691620.1"/>
    </source>
</evidence>
<dbReference type="RefSeq" id="WP_190906078.1">
    <property type="nucleotide sequence ID" value="NZ_JACJTQ010000007.1"/>
</dbReference>
<dbReference type="Proteomes" id="UP000660381">
    <property type="component" value="Unassembled WGS sequence"/>
</dbReference>
<dbReference type="EMBL" id="JACJTQ010000007">
    <property type="protein sequence ID" value="MBD2691620.1"/>
    <property type="molecule type" value="Genomic_DNA"/>
</dbReference>
<proteinExistence type="predicted"/>
<sequence>MLNKIIFLILLSSILLISNLSTSQAFKPLSDYQPLQVINGAGLYEKNLANGNKAYLQVIDLSKMHIDQLTGEVDNMGLGQGKYYKGEGGYYSPFFQNKLFSQVSQEYKKLYNNDVFSLINCSFFEQYQSSTQLSFPIKLNGTVISGGTSPYGPIREPKDKFYSKVRLKALVWDDEQAYITDYNPVNGAPLNQKRVQNAIVSYQYSDHPAKVLAQNPANKYQVIGTLNKDSIKGDELMLIMTVNKATLDEAASLLRQLGVKGDIITVDGGTSTYLSNSQTGNIVLPQLSNSLENPTFSELPHYLGFRKKSKKQLSPHIFVSQPVTKVNIEKNEPYLLLWQDNLDGDVTIQLYDGTKLIKTISPHTASDGIYKWKPDISLKPGYIIRISSQYDRKIFGELHLE</sequence>
<name>A0ABR8J192_9NOST</name>
<evidence type="ECO:0008006" key="3">
    <source>
        <dbReference type="Google" id="ProtNLM"/>
    </source>
</evidence>
<protein>
    <recommendedName>
        <fullName evidence="3">Phosphodiester glycosidase domain-containing protein</fullName>
    </recommendedName>
</protein>
<accession>A0ABR8J192</accession>
<gene>
    <name evidence="1" type="ORF">H6G68_07590</name>
</gene>
<reference evidence="1 2" key="1">
    <citation type="journal article" date="2020" name="ISME J.">
        <title>Comparative genomics reveals insights into cyanobacterial evolution and habitat adaptation.</title>
        <authorList>
            <person name="Chen M.Y."/>
            <person name="Teng W.K."/>
            <person name="Zhao L."/>
            <person name="Hu C.X."/>
            <person name="Zhou Y.K."/>
            <person name="Han B.P."/>
            <person name="Song L.R."/>
            <person name="Shu W.S."/>
        </authorList>
    </citation>
    <scope>NUCLEOTIDE SEQUENCE [LARGE SCALE GENOMIC DNA]</scope>
    <source>
        <strain evidence="1 2">FACHB-362</strain>
    </source>
</reference>